<dbReference type="PANTHER" id="PTHR43351">
    <property type="entry name" value="L(+)-TARTRATE DEHYDRATASE SUBUNIT BETA"/>
    <property type="match status" value="1"/>
</dbReference>
<evidence type="ECO:0000313" key="5">
    <source>
        <dbReference type="Proteomes" id="UP001189619"/>
    </source>
</evidence>
<dbReference type="Proteomes" id="UP001189619">
    <property type="component" value="Chromosome"/>
</dbReference>
<evidence type="ECO:0000256" key="1">
    <source>
        <dbReference type="ARBA" id="ARBA00008876"/>
    </source>
</evidence>
<dbReference type="Gene3D" id="3.20.130.10">
    <property type="entry name" value="Fe-S hydro-lyase, tartrate dehydratase beta-type, catalytic domain"/>
    <property type="match status" value="1"/>
</dbReference>
<feature type="domain" description="Fe-S hydro-lyase tartrate dehydratase beta-type catalytic" evidence="3">
    <location>
        <begin position="8"/>
        <end position="176"/>
    </location>
</feature>
<comment type="similarity">
    <text evidence="1">Belongs to the class-I fumarase family.</text>
</comment>
<protein>
    <submittedName>
        <fullName evidence="4">Fe-S-containing hydro-lyase</fullName>
    </submittedName>
</protein>
<gene>
    <name evidence="4" type="ORF">BSPP4475_15565</name>
</gene>
<name>A0AA48M9I5_9BACL</name>
<dbReference type="PANTHER" id="PTHR43351:SF2">
    <property type="entry name" value="L(+)-TARTRATE DEHYDRATASE SUBUNIT BETA-RELATED"/>
    <property type="match status" value="1"/>
</dbReference>
<proteinExistence type="inferred from homology"/>
<dbReference type="NCBIfam" id="NF005310">
    <property type="entry name" value="PRK06842.1"/>
    <property type="match status" value="1"/>
</dbReference>
<keyword evidence="5" id="KW-1185">Reference proteome</keyword>
<dbReference type="RefSeq" id="WP_171565812.1">
    <property type="nucleotide sequence ID" value="NZ_JAUSVZ010000015.1"/>
</dbReference>
<evidence type="ECO:0000313" key="4">
    <source>
        <dbReference type="EMBL" id="CAJ1003739.1"/>
    </source>
</evidence>
<evidence type="ECO:0000256" key="2">
    <source>
        <dbReference type="ARBA" id="ARBA00023239"/>
    </source>
</evidence>
<dbReference type="InterPro" id="IPR004647">
    <property type="entry name" value="Fe-S_hydro-lyase_TtdB-typ_cat"/>
</dbReference>
<sequence>MAVKHITAPLTDEAVASLRAGDRVLISGVVYAARDAAHKRMIEALDRGEPLPFDVSGQVIYYVGPTPAKPGQVVGSAGPTTSGRMDKYAPRLLALGLKGMIGKGYRNQEVKEAMAKHKAVYFAAVGGAGALLAKAIKVQELVAYEDLGPEAVRKLVIEQFPAVVINDMYGNDLYRQGVEQYREEWGGGGR</sequence>
<accession>A0AA48M9I5</accession>
<organism evidence="4 5">
    <name type="scientific">Brevibacillus aydinogluensis</name>
    <dbReference type="NCBI Taxonomy" id="927786"/>
    <lineage>
        <taxon>Bacteria</taxon>
        <taxon>Bacillati</taxon>
        <taxon>Bacillota</taxon>
        <taxon>Bacilli</taxon>
        <taxon>Bacillales</taxon>
        <taxon>Paenibacillaceae</taxon>
        <taxon>Brevibacillus</taxon>
    </lineage>
</organism>
<dbReference type="NCBIfam" id="TIGR00723">
    <property type="entry name" value="ttdB_fumA_fumB"/>
    <property type="match status" value="1"/>
</dbReference>
<dbReference type="EMBL" id="OY569118">
    <property type="protein sequence ID" value="CAJ1003739.1"/>
    <property type="molecule type" value="Genomic_DNA"/>
</dbReference>
<dbReference type="Pfam" id="PF05683">
    <property type="entry name" value="Fumerase_C"/>
    <property type="match status" value="1"/>
</dbReference>
<reference evidence="4" key="1">
    <citation type="submission" date="2023-07" db="EMBL/GenBank/DDBJ databases">
        <authorList>
            <person name="Ivanov I."/>
            <person name="Teneva D."/>
            <person name="Stoikov I."/>
        </authorList>
    </citation>
    <scope>NUCLEOTIDE SEQUENCE</scope>
    <source>
        <strain evidence="4">4475</strain>
    </source>
</reference>
<dbReference type="KEGG" id="bayd:BSPP4475_15565"/>
<dbReference type="InterPro" id="IPR036660">
    <property type="entry name" value="Fe-S_hydroAse_TtdB_cat_sf"/>
</dbReference>
<keyword evidence="2" id="KW-0456">Lyase</keyword>
<evidence type="ECO:0000259" key="3">
    <source>
        <dbReference type="Pfam" id="PF05683"/>
    </source>
</evidence>
<dbReference type="SUPFAM" id="SSF117457">
    <property type="entry name" value="FumA C-terminal domain-like"/>
    <property type="match status" value="1"/>
</dbReference>
<dbReference type="AlphaFoldDB" id="A0AA48M9I5"/>
<dbReference type="GO" id="GO:0016836">
    <property type="term" value="F:hydro-lyase activity"/>
    <property type="evidence" value="ECO:0007669"/>
    <property type="project" value="InterPro"/>
</dbReference>